<evidence type="ECO:0000313" key="3">
    <source>
        <dbReference type="EMBL" id="PQJ12955.1"/>
    </source>
</evidence>
<dbReference type="Gene3D" id="3.40.50.410">
    <property type="entry name" value="von Willebrand factor, type A domain"/>
    <property type="match status" value="1"/>
</dbReference>
<keyword evidence="1" id="KW-0732">Signal</keyword>
<feature type="chain" id="PRO_5015460574" description="VWFA domain-containing protein" evidence="1">
    <location>
        <begin position="21"/>
        <end position="635"/>
    </location>
</feature>
<dbReference type="EMBL" id="PPSL01000001">
    <property type="protein sequence ID" value="PQJ12955.1"/>
    <property type="molecule type" value="Genomic_DNA"/>
</dbReference>
<dbReference type="Proteomes" id="UP000239872">
    <property type="component" value="Unassembled WGS sequence"/>
</dbReference>
<dbReference type="SUPFAM" id="SSF49464">
    <property type="entry name" value="Carboxypeptidase regulatory domain-like"/>
    <property type="match status" value="1"/>
</dbReference>
<dbReference type="RefSeq" id="WP_105037839.1">
    <property type="nucleotide sequence ID" value="NZ_PPSL01000001.1"/>
</dbReference>
<dbReference type="PANTHER" id="PTHR10166:SF37">
    <property type="entry name" value="STOLID, ISOFORM H"/>
    <property type="match status" value="1"/>
</dbReference>
<dbReference type="InterPro" id="IPR051173">
    <property type="entry name" value="Ca_channel_alpha-2/delta"/>
</dbReference>
<evidence type="ECO:0000259" key="2">
    <source>
        <dbReference type="PROSITE" id="PS50234"/>
    </source>
</evidence>
<dbReference type="Gene3D" id="2.60.40.1120">
    <property type="entry name" value="Carboxypeptidase-like, regulatory domain"/>
    <property type="match status" value="1"/>
</dbReference>
<dbReference type="Pfam" id="PF13620">
    <property type="entry name" value="CarboxypepD_reg"/>
    <property type="match status" value="1"/>
</dbReference>
<dbReference type="InterPro" id="IPR002035">
    <property type="entry name" value="VWF_A"/>
</dbReference>
<dbReference type="Pfam" id="PF12450">
    <property type="entry name" value="vWF_A"/>
    <property type="match status" value="1"/>
</dbReference>
<proteinExistence type="predicted"/>
<dbReference type="SUPFAM" id="SSF53300">
    <property type="entry name" value="vWA-like"/>
    <property type="match status" value="1"/>
</dbReference>
<gene>
    <name evidence="3" type="ORF">CJD36_004210</name>
</gene>
<name>A0A2S7T2D5_9BACT</name>
<organism evidence="3 4">
    <name type="scientific">Flavipsychrobacter stenotrophus</name>
    <dbReference type="NCBI Taxonomy" id="2077091"/>
    <lineage>
        <taxon>Bacteria</taxon>
        <taxon>Pseudomonadati</taxon>
        <taxon>Bacteroidota</taxon>
        <taxon>Chitinophagia</taxon>
        <taxon>Chitinophagales</taxon>
        <taxon>Chitinophagaceae</taxon>
        <taxon>Flavipsychrobacter</taxon>
    </lineage>
</organism>
<dbReference type="CDD" id="cd01465">
    <property type="entry name" value="vWA_subgroup"/>
    <property type="match status" value="1"/>
</dbReference>
<dbReference type="OrthoDB" id="9805121at2"/>
<evidence type="ECO:0000256" key="1">
    <source>
        <dbReference type="SAM" id="SignalP"/>
    </source>
</evidence>
<dbReference type="Pfam" id="PF12034">
    <property type="entry name" value="YfbK_C"/>
    <property type="match status" value="1"/>
</dbReference>
<dbReference type="AlphaFoldDB" id="A0A2S7T2D5"/>
<protein>
    <recommendedName>
        <fullName evidence="2">VWFA domain-containing protein</fullName>
    </recommendedName>
</protein>
<feature type="signal peptide" evidence="1">
    <location>
        <begin position="1"/>
        <end position="20"/>
    </location>
</feature>
<dbReference type="Pfam" id="PF00092">
    <property type="entry name" value="VWA"/>
    <property type="match status" value="1"/>
</dbReference>
<dbReference type="PANTHER" id="PTHR10166">
    <property type="entry name" value="VOLTAGE-DEPENDENT CALCIUM CHANNEL SUBUNIT ALPHA-2/DELTA-RELATED"/>
    <property type="match status" value="1"/>
</dbReference>
<dbReference type="PROSITE" id="PS50234">
    <property type="entry name" value="VWFA"/>
    <property type="match status" value="1"/>
</dbReference>
<accession>A0A2S7T2D5</accession>
<feature type="domain" description="VWFA" evidence="2">
    <location>
        <begin position="268"/>
        <end position="446"/>
    </location>
</feature>
<dbReference type="InterPro" id="IPR022156">
    <property type="entry name" value="Uncharacterised_YfbK_N"/>
</dbReference>
<evidence type="ECO:0000313" key="4">
    <source>
        <dbReference type="Proteomes" id="UP000239872"/>
    </source>
</evidence>
<sequence length="635" mass="69435">MKTTITLLLLLVTFSISSFAQEILGTVTDNKKEPLVNATVMAKQGGVLKGSTVTDFDGKYSIKPLDPGYYDVTVTYIGYKASTITKVIVSPNEKTGLNITLTSATLLKEVMITTYKKPLVDKYKHSSVRSFDYGYSAAPSYSKSENFSAPPPPPIYFNPSNESYKKMPANDFMTVKSTPVSTMSVDVDRASYTNIRRFIQSKQKPPADAVRIEEMINYFDYNYPQPTGNDPVAMETQLTTCPWQKDHLLLHIGLQAKTISTDNLPASNLVFLIDVSGSMMEANKLPLLQESLKLLVDKLRENDKVSIVVYAGNAGLVLPATTGNNKNTIKHAIDALQAGGSTAGGAGIKLAYNVALGNFIKGGNNRVILCTDGDFNVGVSSDNELEDLIVKERESGVFLTCLGFGMGNYKDSKMEVLADKGNGNYNYIDNLDEGKKTLVSEFGGTIFTIAKDVKCQIEFNPTLVQGYRLIGYENRLLNTEDFKDDKKDAGDMGSGHTVTVLYEIIPADTKAGEARPVNDLKYQNGQFTASAYNNELANLKLRYKKPADSVSKEMTHAVTGTIVPLEKISENAGFAAAVAMFGMTLKSDKYKGSAGYETILAMANAHKGKDTNKYRAEFIELVKTQAEYDSKTTAK</sequence>
<keyword evidence="4" id="KW-1185">Reference proteome</keyword>
<dbReference type="InterPro" id="IPR021908">
    <property type="entry name" value="YfbK_C"/>
</dbReference>
<dbReference type="InterPro" id="IPR036465">
    <property type="entry name" value="vWFA_dom_sf"/>
</dbReference>
<comment type="caution">
    <text evidence="3">The sequence shown here is derived from an EMBL/GenBank/DDBJ whole genome shotgun (WGS) entry which is preliminary data.</text>
</comment>
<dbReference type="SMART" id="SM00327">
    <property type="entry name" value="VWA"/>
    <property type="match status" value="1"/>
</dbReference>
<reference evidence="3 4" key="1">
    <citation type="submission" date="2018-01" db="EMBL/GenBank/DDBJ databases">
        <title>A novel member of the phylum Bacteroidetes isolated from glacier ice.</title>
        <authorList>
            <person name="Liu Q."/>
            <person name="Xin Y.-H."/>
        </authorList>
    </citation>
    <scope>NUCLEOTIDE SEQUENCE [LARGE SCALE GENOMIC DNA]</scope>
    <source>
        <strain evidence="3 4">RB1R16</strain>
    </source>
</reference>
<dbReference type="InterPro" id="IPR008969">
    <property type="entry name" value="CarboxyPept-like_regulatory"/>
</dbReference>